<dbReference type="FunFam" id="1.10.238.200:FF:000003">
    <property type="entry name" value="DCN1-like protein 3"/>
    <property type="match status" value="1"/>
</dbReference>
<evidence type="ECO:0000313" key="5">
    <source>
        <dbReference type="Proteomes" id="UP000663832"/>
    </source>
</evidence>
<dbReference type="PROSITE" id="PS51229">
    <property type="entry name" value="DCUN1"/>
    <property type="match status" value="1"/>
</dbReference>
<dbReference type="Proteomes" id="UP000663832">
    <property type="component" value="Unassembled WGS sequence"/>
</dbReference>
<feature type="domain" description="DCUN1" evidence="3">
    <location>
        <begin position="117"/>
        <end position="309"/>
    </location>
</feature>
<dbReference type="PANTHER" id="PTHR12281:SF31">
    <property type="entry name" value="DCN1-LIKE PROTEIN 3"/>
    <property type="match status" value="1"/>
</dbReference>
<evidence type="ECO:0000256" key="2">
    <source>
        <dbReference type="SAM" id="MobiDB-lite"/>
    </source>
</evidence>
<evidence type="ECO:0000313" key="4">
    <source>
        <dbReference type="EMBL" id="CAF0763168.1"/>
    </source>
</evidence>
<protein>
    <recommendedName>
        <fullName evidence="1">Defective in cullin neddylation protein</fullName>
    </recommendedName>
</protein>
<dbReference type="GO" id="GO:0032182">
    <property type="term" value="F:ubiquitin-like protein binding"/>
    <property type="evidence" value="ECO:0007669"/>
    <property type="project" value="TreeGrafter"/>
</dbReference>
<name>A0A813Q773_9BILA</name>
<gene>
    <name evidence="4" type="ORF">QVE165_LOCUS2170</name>
</gene>
<dbReference type="InterPro" id="IPR014764">
    <property type="entry name" value="DCN-prot"/>
</dbReference>
<dbReference type="GO" id="GO:2000436">
    <property type="term" value="P:positive regulation of protein neddylation"/>
    <property type="evidence" value="ECO:0007669"/>
    <property type="project" value="UniProtKB-ARBA"/>
</dbReference>
<dbReference type="OrthoDB" id="27198at2759"/>
<feature type="region of interest" description="Disordered" evidence="2">
    <location>
        <begin position="94"/>
        <end position="114"/>
    </location>
</feature>
<proteinExistence type="predicted"/>
<dbReference type="Pfam" id="PF03556">
    <property type="entry name" value="Cullin_binding"/>
    <property type="match status" value="1"/>
</dbReference>
<comment type="function">
    <text evidence="1">Neddylation of cullins play an essential role in the regulation of SCF-type complexes activity.</text>
</comment>
<dbReference type="GO" id="GO:0097602">
    <property type="term" value="F:cullin family protein binding"/>
    <property type="evidence" value="ECO:0007669"/>
    <property type="project" value="TreeGrafter"/>
</dbReference>
<dbReference type="GO" id="GO:0031624">
    <property type="term" value="F:ubiquitin conjugating enzyme binding"/>
    <property type="evidence" value="ECO:0007669"/>
    <property type="project" value="TreeGrafter"/>
</dbReference>
<dbReference type="InterPro" id="IPR005176">
    <property type="entry name" value="PONY_dom"/>
</dbReference>
<dbReference type="GO" id="GO:0045116">
    <property type="term" value="P:protein neddylation"/>
    <property type="evidence" value="ECO:0007669"/>
    <property type="project" value="TreeGrafter"/>
</dbReference>
<dbReference type="GO" id="GO:0005886">
    <property type="term" value="C:plasma membrane"/>
    <property type="evidence" value="ECO:0007669"/>
    <property type="project" value="UniProtKB-ARBA"/>
</dbReference>
<dbReference type="GO" id="GO:0000151">
    <property type="term" value="C:ubiquitin ligase complex"/>
    <property type="evidence" value="ECO:0007669"/>
    <property type="project" value="TreeGrafter"/>
</dbReference>
<dbReference type="PANTHER" id="PTHR12281">
    <property type="entry name" value="RP42 RELATED"/>
    <property type="match status" value="1"/>
</dbReference>
<comment type="caution">
    <text evidence="4">The sequence shown here is derived from an EMBL/GenBank/DDBJ whole genome shotgun (WGS) entry which is preliminary data.</text>
</comment>
<evidence type="ECO:0000256" key="1">
    <source>
        <dbReference type="RuleBase" id="RU410713"/>
    </source>
</evidence>
<organism evidence="4 5">
    <name type="scientific">Adineta steineri</name>
    <dbReference type="NCBI Taxonomy" id="433720"/>
    <lineage>
        <taxon>Eukaryota</taxon>
        <taxon>Metazoa</taxon>
        <taxon>Spiralia</taxon>
        <taxon>Gnathifera</taxon>
        <taxon>Rotifera</taxon>
        <taxon>Eurotatoria</taxon>
        <taxon>Bdelloidea</taxon>
        <taxon>Adinetida</taxon>
        <taxon>Adinetidae</taxon>
        <taxon>Adineta</taxon>
    </lineage>
</organism>
<dbReference type="AlphaFoldDB" id="A0A813Q773"/>
<reference evidence="4" key="1">
    <citation type="submission" date="2021-02" db="EMBL/GenBank/DDBJ databases">
        <authorList>
            <person name="Nowell W R."/>
        </authorList>
    </citation>
    <scope>NUCLEOTIDE SEQUENCE</scope>
</reference>
<dbReference type="EMBL" id="CAJNOM010000007">
    <property type="protein sequence ID" value="CAF0763168.1"/>
    <property type="molecule type" value="Genomic_DNA"/>
</dbReference>
<dbReference type="Gene3D" id="1.10.238.200">
    <property type="entry name" value="Cullin, PONY binding domain"/>
    <property type="match status" value="1"/>
</dbReference>
<keyword evidence="5" id="KW-1185">Reference proteome</keyword>
<dbReference type="Gene3D" id="1.10.238.10">
    <property type="entry name" value="EF-hand"/>
    <property type="match status" value="1"/>
</dbReference>
<evidence type="ECO:0000259" key="3">
    <source>
        <dbReference type="PROSITE" id="PS51229"/>
    </source>
</evidence>
<accession>A0A813Q773</accession>
<dbReference type="InterPro" id="IPR042460">
    <property type="entry name" value="DCN1-like_PONY"/>
</dbReference>
<sequence>MGQCLEKVRSERALMSYNNNNNNNNNHHHHLSISTKHIKKKAKQDVTEQHSNHIRHSYRQMNTTTSTALEPRRDLPLHKIPELLAKITGTLSSTLSSSDTKQTSSSLLSSSSNSTSNIIDRRFQLFKKYSDDDELMSVDGILRLCNDLSLEPDSYEVLLFCFVCRAKQMYSLTKDEFFLGLKTLGIHGDNFSELRTRLFNYNIVSYENEFYNWTYHYGLVDGQRCLTTQNAISLWRLFYLKGIERPKILDQWLNYLEQDINNEIPKTITCDTWTIFPQFEKFIELNGYRAYDDNEAWPCLFDGFVEHQLEQQQQKNSSSN</sequence>